<comment type="caution">
    <text evidence="1">The sequence shown here is derived from an EMBL/GenBank/DDBJ whole genome shotgun (WGS) entry which is preliminary data.</text>
</comment>
<sequence>MGLARIGLDTNDLDNALAYARQGTRFARFLENTDRFVVCRLLLIRLAIGFSSL</sequence>
<dbReference type="EMBL" id="JBHTAI010000029">
    <property type="protein sequence ID" value="MFC7153118.1"/>
    <property type="molecule type" value="Genomic_DNA"/>
</dbReference>
<proteinExistence type="predicted"/>
<evidence type="ECO:0000313" key="2">
    <source>
        <dbReference type="Proteomes" id="UP001596378"/>
    </source>
</evidence>
<gene>
    <name evidence="1" type="ORF">ACFQMJ_31655</name>
</gene>
<keyword evidence="2" id="KW-1185">Reference proteome</keyword>
<reference evidence="2" key="1">
    <citation type="journal article" date="2019" name="Int. J. Syst. Evol. Microbiol.">
        <title>The Global Catalogue of Microorganisms (GCM) 10K type strain sequencing project: providing services to taxonomists for standard genome sequencing and annotation.</title>
        <authorList>
            <consortium name="The Broad Institute Genomics Platform"/>
            <consortium name="The Broad Institute Genome Sequencing Center for Infectious Disease"/>
            <person name="Wu L."/>
            <person name="Ma J."/>
        </authorList>
    </citation>
    <scope>NUCLEOTIDE SEQUENCE [LARGE SCALE GENOMIC DNA]</scope>
    <source>
        <strain evidence="2">KCTC 12907</strain>
    </source>
</reference>
<dbReference type="Proteomes" id="UP001596378">
    <property type="component" value="Unassembled WGS sequence"/>
</dbReference>
<accession>A0ABW2FMV7</accession>
<evidence type="ECO:0000313" key="1">
    <source>
        <dbReference type="EMBL" id="MFC7153118.1"/>
    </source>
</evidence>
<protein>
    <submittedName>
        <fullName evidence="1">Uncharacterized protein</fullName>
    </submittedName>
</protein>
<name>A0ABW2FMV7_9BACL</name>
<organism evidence="1 2">
    <name type="scientific">Cohnella cellulosilytica</name>
    <dbReference type="NCBI Taxonomy" id="986710"/>
    <lineage>
        <taxon>Bacteria</taxon>
        <taxon>Bacillati</taxon>
        <taxon>Bacillota</taxon>
        <taxon>Bacilli</taxon>
        <taxon>Bacillales</taxon>
        <taxon>Paenibacillaceae</taxon>
        <taxon>Cohnella</taxon>
    </lineage>
</organism>